<dbReference type="Proteomes" id="UP001203410">
    <property type="component" value="Unassembled WGS sequence"/>
</dbReference>
<dbReference type="InterPro" id="IPR000425">
    <property type="entry name" value="MIP"/>
</dbReference>
<dbReference type="EMBL" id="JAMGBA010000001">
    <property type="protein sequence ID" value="MCL6697438.1"/>
    <property type="molecule type" value="Genomic_DNA"/>
</dbReference>
<name>A0ABT0RR07_9SPHN</name>
<evidence type="ECO:0000256" key="5">
    <source>
        <dbReference type="ARBA" id="ARBA00023136"/>
    </source>
</evidence>
<proteinExistence type="inferred from homology"/>
<dbReference type="Gene3D" id="1.20.1080.10">
    <property type="entry name" value="Glycerol uptake facilitator protein"/>
    <property type="match status" value="1"/>
</dbReference>
<dbReference type="InterPro" id="IPR034294">
    <property type="entry name" value="Aquaporin_transptr"/>
</dbReference>
<keyword evidence="3 6" id="KW-0812">Transmembrane</keyword>
<reference evidence="8 9" key="1">
    <citation type="submission" date="2022-05" db="EMBL/GenBank/DDBJ databases">
        <authorList>
            <person name="Jo J.-H."/>
            <person name="Im W.-T."/>
        </authorList>
    </citation>
    <scope>NUCLEOTIDE SEQUENCE [LARGE SCALE GENOMIC DNA]</scope>
    <source>
        <strain evidence="8 9">NSE70-1</strain>
    </source>
</reference>
<keyword evidence="2 6" id="KW-0813">Transport</keyword>
<accession>A0ABT0RR07</accession>
<keyword evidence="5 7" id="KW-0472">Membrane</keyword>
<feature type="transmembrane region" description="Helical" evidence="7">
    <location>
        <begin position="42"/>
        <end position="66"/>
    </location>
</feature>
<evidence type="ECO:0000313" key="8">
    <source>
        <dbReference type="EMBL" id="MCL6697438.1"/>
    </source>
</evidence>
<evidence type="ECO:0000256" key="7">
    <source>
        <dbReference type="SAM" id="Phobius"/>
    </source>
</evidence>
<dbReference type="Pfam" id="PF00230">
    <property type="entry name" value="MIP"/>
    <property type="match status" value="1"/>
</dbReference>
<evidence type="ECO:0000256" key="2">
    <source>
        <dbReference type="ARBA" id="ARBA00022448"/>
    </source>
</evidence>
<comment type="similarity">
    <text evidence="6">Belongs to the MIP/aquaporin (TC 1.A.8) family.</text>
</comment>
<evidence type="ECO:0000256" key="4">
    <source>
        <dbReference type="ARBA" id="ARBA00022989"/>
    </source>
</evidence>
<sequence length="221" mass="22854">MAETLGRRLAAEAVGSFILFGTVIGSGIMAEALSGGNVAIALLGNTLATGAILFVLIAMIGPVSGAHFNPAVTVVMAQRRELPWRDVLPYVAAQLAGGLLGAFAAQLMFDLPILQASVKARSGIGQWTGEMVATFGLILTIIGTVRHRPNAVPASVALYITAAYWFTSSTSFANPAITIVRSLSNSFAGIAPANVPMFIFAQFAGAAVGALVGRSLFEKSE</sequence>
<keyword evidence="9" id="KW-1185">Reference proteome</keyword>
<feature type="transmembrane region" description="Helical" evidence="7">
    <location>
        <begin position="9"/>
        <end position="30"/>
    </location>
</feature>
<dbReference type="PANTHER" id="PTHR45724:SF13">
    <property type="entry name" value="AQUAPORIN NIP1-1-RELATED"/>
    <property type="match status" value="1"/>
</dbReference>
<feature type="transmembrane region" description="Helical" evidence="7">
    <location>
        <begin position="124"/>
        <end position="144"/>
    </location>
</feature>
<dbReference type="RefSeq" id="WP_249902808.1">
    <property type="nucleotide sequence ID" value="NZ_JAMGBA010000001.1"/>
</dbReference>
<evidence type="ECO:0000313" key="9">
    <source>
        <dbReference type="Proteomes" id="UP001203410"/>
    </source>
</evidence>
<feature type="transmembrane region" description="Helical" evidence="7">
    <location>
        <begin position="156"/>
        <end position="177"/>
    </location>
</feature>
<dbReference type="SUPFAM" id="SSF81338">
    <property type="entry name" value="Aquaporin-like"/>
    <property type="match status" value="1"/>
</dbReference>
<dbReference type="PANTHER" id="PTHR45724">
    <property type="entry name" value="AQUAPORIN NIP2-1"/>
    <property type="match status" value="1"/>
</dbReference>
<feature type="transmembrane region" description="Helical" evidence="7">
    <location>
        <begin position="87"/>
        <end position="109"/>
    </location>
</feature>
<feature type="transmembrane region" description="Helical" evidence="7">
    <location>
        <begin position="197"/>
        <end position="217"/>
    </location>
</feature>
<evidence type="ECO:0000256" key="1">
    <source>
        <dbReference type="ARBA" id="ARBA00004141"/>
    </source>
</evidence>
<evidence type="ECO:0000256" key="3">
    <source>
        <dbReference type="ARBA" id="ARBA00022692"/>
    </source>
</evidence>
<gene>
    <name evidence="8" type="ORF">LZ496_01375</name>
</gene>
<protein>
    <submittedName>
        <fullName evidence="8">Aquaporin family protein</fullName>
    </submittedName>
</protein>
<comment type="caution">
    <text evidence="8">The sequence shown here is derived from an EMBL/GenBank/DDBJ whole genome shotgun (WGS) entry which is preliminary data.</text>
</comment>
<organism evidence="8 9">
    <name type="scientific">Sphingomonas caseinilyticus</name>
    <dbReference type="NCBI Taxonomy" id="2908205"/>
    <lineage>
        <taxon>Bacteria</taxon>
        <taxon>Pseudomonadati</taxon>
        <taxon>Pseudomonadota</taxon>
        <taxon>Alphaproteobacteria</taxon>
        <taxon>Sphingomonadales</taxon>
        <taxon>Sphingomonadaceae</taxon>
        <taxon>Sphingomonas</taxon>
    </lineage>
</organism>
<dbReference type="InterPro" id="IPR023271">
    <property type="entry name" value="Aquaporin-like"/>
</dbReference>
<dbReference type="PRINTS" id="PR00783">
    <property type="entry name" value="MINTRINSICP"/>
</dbReference>
<evidence type="ECO:0000256" key="6">
    <source>
        <dbReference type="RuleBase" id="RU000477"/>
    </source>
</evidence>
<comment type="subcellular location">
    <subcellularLocation>
        <location evidence="1">Membrane</location>
        <topology evidence="1">Multi-pass membrane protein</topology>
    </subcellularLocation>
</comment>
<keyword evidence="4 7" id="KW-1133">Transmembrane helix</keyword>